<keyword evidence="1" id="KW-0812">Transmembrane</keyword>
<feature type="transmembrane region" description="Helical" evidence="1">
    <location>
        <begin position="66"/>
        <end position="86"/>
    </location>
</feature>
<feature type="transmembrane region" description="Helical" evidence="1">
    <location>
        <begin position="33"/>
        <end position="54"/>
    </location>
</feature>
<evidence type="ECO:0008006" key="4">
    <source>
        <dbReference type="Google" id="ProtNLM"/>
    </source>
</evidence>
<gene>
    <name evidence="2" type="ORF">H8S45_02645</name>
</gene>
<dbReference type="Proteomes" id="UP000606499">
    <property type="component" value="Unassembled WGS sequence"/>
</dbReference>
<name>A0A923LTH7_9FIRM</name>
<evidence type="ECO:0000313" key="3">
    <source>
        <dbReference type="Proteomes" id="UP000606499"/>
    </source>
</evidence>
<keyword evidence="3" id="KW-1185">Reference proteome</keyword>
<evidence type="ECO:0000313" key="2">
    <source>
        <dbReference type="EMBL" id="MBC5724368.1"/>
    </source>
</evidence>
<proteinExistence type="predicted"/>
<dbReference type="RefSeq" id="WP_054326533.1">
    <property type="nucleotide sequence ID" value="NZ_JACOPL010000002.1"/>
</dbReference>
<keyword evidence="1" id="KW-1133">Transmembrane helix</keyword>
<protein>
    <recommendedName>
        <fullName evidence="4">DUF4129 domain-containing protein</fullName>
    </recommendedName>
</protein>
<feature type="transmembrane region" description="Helical" evidence="1">
    <location>
        <begin position="272"/>
        <end position="293"/>
    </location>
</feature>
<evidence type="ECO:0000256" key="1">
    <source>
        <dbReference type="SAM" id="Phobius"/>
    </source>
</evidence>
<reference evidence="2" key="1">
    <citation type="submission" date="2020-08" db="EMBL/GenBank/DDBJ databases">
        <title>Genome public.</title>
        <authorList>
            <person name="Liu C."/>
            <person name="Sun Q."/>
        </authorList>
    </citation>
    <scope>NUCLEOTIDE SEQUENCE</scope>
    <source>
        <strain evidence="2">NSJ-28</strain>
    </source>
</reference>
<sequence>MNGRSPLFGAAVLFSTIASLSFVFGFFSQVETGSFTSACLPVWACFLLAYHFCLSRLLRRAQPVRRLALVTALFFAAQATVSFAVYGRFSSTMGILFAVIMWLSCYYISYGTLLRPVTPERLISHLDGNIVLLFIGLAYYSLTGRPMRPLLPLLLAAVLTMAAAVARRSAGGRSASHAGGRGAAILLAAVGGMALIAGGVILTLSGQIKSVLLGGWALLRALVSRLYHAFNAFFLWLLSHFTPDESGTLEGTPLPGNVTAEQSEQAARFSELMLYALLVLIIVGLAAALILLLRRGRLRLTVGGMRGELGVQRERPRLSALLRGLWARLQTRIRFAMRYVTERNTAPGVLHRIQRQARRRRLGRQEGETCRQFLMRMNALYPDCEGELRFLSDALDARYFGGGDFLTAREAAMLWKKLRVSRRRA</sequence>
<accession>A0A923LTH7</accession>
<feature type="transmembrane region" description="Helical" evidence="1">
    <location>
        <begin position="7"/>
        <end position="27"/>
    </location>
</feature>
<feature type="transmembrane region" description="Helical" evidence="1">
    <location>
        <begin position="92"/>
        <end position="110"/>
    </location>
</feature>
<organism evidence="2 3">
    <name type="scientific">Agathobaculum faecis</name>
    <dbReference type="NCBI Taxonomy" id="2763013"/>
    <lineage>
        <taxon>Bacteria</taxon>
        <taxon>Bacillati</taxon>
        <taxon>Bacillota</taxon>
        <taxon>Clostridia</taxon>
        <taxon>Eubacteriales</taxon>
        <taxon>Butyricicoccaceae</taxon>
        <taxon>Agathobaculum</taxon>
    </lineage>
</organism>
<dbReference type="AlphaFoldDB" id="A0A923LTH7"/>
<feature type="transmembrane region" description="Helical" evidence="1">
    <location>
        <begin position="178"/>
        <end position="204"/>
    </location>
</feature>
<feature type="transmembrane region" description="Helical" evidence="1">
    <location>
        <begin position="148"/>
        <end position="166"/>
    </location>
</feature>
<feature type="transmembrane region" description="Helical" evidence="1">
    <location>
        <begin position="122"/>
        <end position="142"/>
    </location>
</feature>
<keyword evidence="1" id="KW-0472">Membrane</keyword>
<comment type="caution">
    <text evidence="2">The sequence shown here is derived from an EMBL/GenBank/DDBJ whole genome shotgun (WGS) entry which is preliminary data.</text>
</comment>
<dbReference type="EMBL" id="JACOPL010000002">
    <property type="protein sequence ID" value="MBC5724368.1"/>
    <property type="molecule type" value="Genomic_DNA"/>
</dbReference>